<dbReference type="SUPFAM" id="SSF52266">
    <property type="entry name" value="SGNH hydrolase"/>
    <property type="match status" value="1"/>
</dbReference>
<dbReference type="STRING" id="28189.CCYN74_10122"/>
<protein>
    <recommendedName>
        <fullName evidence="3">Lipase</fullName>
    </recommendedName>
</protein>
<dbReference type="EMBL" id="CDOD01000003">
    <property type="protein sequence ID" value="CEN32525.1"/>
    <property type="molecule type" value="Genomic_DNA"/>
</dbReference>
<dbReference type="InterPro" id="IPR036514">
    <property type="entry name" value="SGNH_hydro_sf"/>
</dbReference>
<sequence>MNPRKIAIFFIGVLLALFAITFISGQYKTSQGSVKEGIVLGNTMIKYPTSNILLKNNSPKNSKATQIIEEVTKAKEEKKASPSVKKDSVAMSYEEEDSKLVSNTEGKIYYPENATEFISQLKEKLQQPNCQIIHYGDSQIEGDRITVYVRNRFQALFGGGGPGFIPIKIAYTQNSVNIQASANWLRFASFDRFKRKKVPHQKYGLYATLSRFSDYNPADTISVKKASFTIKPSSTAYNRLRKFTKFGLHYGNCSHPTKIIVYQNGKLLKEDFLKADGKYHNFRLDFDETPQEIKVELEGVTSPDFYGITLDEAKGVRMDNVAMRGEAGRIFTRLNHENFQQMSAERKPDIFIFQFGGNTIPYIEQEKQITDYVRSLIQNIKWVKRSNPKASVIVIGPGDMSTSENGKMITYPFLIKLNEEMKNQCVNNNIAFWSIYEAMGGENSMVAWVEKGMAASDYVHLKPKGTQIISELFFQHLHNDILAIK</sequence>
<dbReference type="Proteomes" id="UP000038055">
    <property type="component" value="Unassembled WGS sequence"/>
</dbReference>
<evidence type="ECO:0008006" key="3">
    <source>
        <dbReference type="Google" id="ProtNLM"/>
    </source>
</evidence>
<dbReference type="Gene3D" id="3.40.50.1110">
    <property type="entry name" value="SGNH hydrolase"/>
    <property type="match status" value="1"/>
</dbReference>
<dbReference type="InterPro" id="IPR001087">
    <property type="entry name" value="GDSL"/>
</dbReference>
<dbReference type="AlphaFoldDB" id="A0A0B7GZD0"/>
<dbReference type="Gene3D" id="2.60.120.1360">
    <property type="match status" value="1"/>
</dbReference>
<organism evidence="1 2">
    <name type="scientific">Capnocytophaga cynodegmi</name>
    <dbReference type="NCBI Taxonomy" id="28189"/>
    <lineage>
        <taxon>Bacteria</taxon>
        <taxon>Pseudomonadati</taxon>
        <taxon>Bacteroidota</taxon>
        <taxon>Flavobacteriia</taxon>
        <taxon>Flavobacteriales</taxon>
        <taxon>Flavobacteriaceae</taxon>
        <taxon>Capnocytophaga</taxon>
    </lineage>
</organism>
<accession>A0A0B7GZD0</accession>
<dbReference type="eggNOG" id="COG2755">
    <property type="taxonomic scope" value="Bacteria"/>
</dbReference>
<gene>
    <name evidence="1" type="ORF">CCYN2B_110044</name>
</gene>
<dbReference type="Pfam" id="PF00657">
    <property type="entry name" value="Lipase_GDSL"/>
    <property type="match status" value="1"/>
</dbReference>
<keyword evidence="2" id="KW-1185">Reference proteome</keyword>
<dbReference type="RefSeq" id="WP_041989688.1">
    <property type="nucleotide sequence ID" value="NZ_CDOD01000003.1"/>
</dbReference>
<evidence type="ECO:0000313" key="2">
    <source>
        <dbReference type="Proteomes" id="UP000038055"/>
    </source>
</evidence>
<proteinExistence type="predicted"/>
<name>A0A0B7GZD0_9FLAO</name>
<reference evidence="2" key="1">
    <citation type="submission" date="2015-01" db="EMBL/GenBank/DDBJ databases">
        <authorList>
            <person name="MANFREDI Pablo"/>
        </authorList>
    </citation>
    <scope>NUCLEOTIDE SEQUENCE [LARGE SCALE GENOMIC DNA]</scope>
    <source>
        <strain evidence="2">Ccyn2B</strain>
    </source>
</reference>
<evidence type="ECO:0000313" key="1">
    <source>
        <dbReference type="EMBL" id="CEN32525.1"/>
    </source>
</evidence>
<dbReference type="GO" id="GO:0016788">
    <property type="term" value="F:hydrolase activity, acting on ester bonds"/>
    <property type="evidence" value="ECO:0007669"/>
    <property type="project" value="InterPro"/>
</dbReference>